<evidence type="ECO:0000313" key="3">
    <source>
        <dbReference type="Proteomes" id="UP000255355"/>
    </source>
</evidence>
<feature type="region of interest" description="Disordered" evidence="1">
    <location>
        <begin position="1"/>
        <end position="31"/>
    </location>
</feature>
<name>A0A370GIS5_9NOCA</name>
<feature type="compositionally biased region" description="Polar residues" evidence="1">
    <location>
        <begin position="275"/>
        <end position="285"/>
    </location>
</feature>
<dbReference type="RefSeq" id="WP_147289138.1">
    <property type="nucleotide sequence ID" value="NZ_QQAZ01000020.1"/>
</dbReference>
<feature type="compositionally biased region" description="Low complexity" evidence="1">
    <location>
        <begin position="7"/>
        <end position="16"/>
    </location>
</feature>
<keyword evidence="3" id="KW-1185">Reference proteome</keyword>
<gene>
    <name evidence="2" type="ORF">DFR68_12038</name>
</gene>
<accession>A0A370GIS5</accession>
<evidence type="ECO:0000256" key="1">
    <source>
        <dbReference type="SAM" id="MobiDB-lite"/>
    </source>
</evidence>
<sequence>MSDNTFEPAAAEPADAGPVSRAQLRVPAGEGTGQRRAVLEAAIAMQEGRARARAYAANEELPDYLLPAYHARLVEIALRETTELRRMLGDPDAPGDELAVALEQAMVWAADTELSEIVDRYQREHGLLIDPHTATISLDPGFDAAHHDRQAITALTTRRTGAVERAAHTVLAIADLPEDARRRARAAVTRWSAAAEGGRGRGPAGVAWSAGPGGALDDGLAGLASDLAAAGVGASERAAIGFTAAYLTGDVTGIDLSATPLLLDPGDRSKDRSPGCSNNTATTPSCCGHDRTSRC</sequence>
<proteinExistence type="predicted"/>
<dbReference type="Proteomes" id="UP000255355">
    <property type="component" value="Unassembled WGS sequence"/>
</dbReference>
<dbReference type="EMBL" id="QQAZ01000020">
    <property type="protein sequence ID" value="RDI43571.1"/>
    <property type="molecule type" value="Genomic_DNA"/>
</dbReference>
<feature type="region of interest" description="Disordered" evidence="1">
    <location>
        <begin position="265"/>
        <end position="295"/>
    </location>
</feature>
<organism evidence="2 3">
    <name type="scientific">Nocardia mexicana</name>
    <dbReference type="NCBI Taxonomy" id="279262"/>
    <lineage>
        <taxon>Bacteria</taxon>
        <taxon>Bacillati</taxon>
        <taxon>Actinomycetota</taxon>
        <taxon>Actinomycetes</taxon>
        <taxon>Mycobacteriales</taxon>
        <taxon>Nocardiaceae</taxon>
        <taxon>Nocardia</taxon>
    </lineage>
</organism>
<evidence type="ECO:0000313" key="2">
    <source>
        <dbReference type="EMBL" id="RDI43571.1"/>
    </source>
</evidence>
<dbReference type="OrthoDB" id="4553528at2"/>
<comment type="caution">
    <text evidence="2">The sequence shown here is derived from an EMBL/GenBank/DDBJ whole genome shotgun (WGS) entry which is preliminary data.</text>
</comment>
<dbReference type="AlphaFoldDB" id="A0A370GIS5"/>
<reference evidence="2 3" key="1">
    <citation type="submission" date="2018-07" db="EMBL/GenBank/DDBJ databases">
        <title>Genomic Encyclopedia of Type Strains, Phase IV (KMG-IV): sequencing the most valuable type-strain genomes for metagenomic binning, comparative biology and taxonomic classification.</title>
        <authorList>
            <person name="Goeker M."/>
        </authorList>
    </citation>
    <scope>NUCLEOTIDE SEQUENCE [LARGE SCALE GENOMIC DNA]</scope>
    <source>
        <strain evidence="2 3">DSM 44952</strain>
    </source>
</reference>
<evidence type="ECO:0008006" key="4">
    <source>
        <dbReference type="Google" id="ProtNLM"/>
    </source>
</evidence>
<dbReference type="STRING" id="1210089.GCA_001613165_06063"/>
<protein>
    <recommendedName>
        <fullName evidence="4">DUF222 domain-containing protein</fullName>
    </recommendedName>
</protein>